<name>A0AAU2ADK2_9ACTN</name>
<reference evidence="1" key="1">
    <citation type="submission" date="2022-10" db="EMBL/GenBank/DDBJ databases">
        <title>The complete genomes of actinobacterial strains from the NBC collection.</title>
        <authorList>
            <person name="Joergensen T.S."/>
            <person name="Alvarez Arevalo M."/>
            <person name="Sterndorff E.B."/>
            <person name="Faurdal D."/>
            <person name="Vuksanovic O."/>
            <person name="Mourched A.-S."/>
            <person name="Charusanti P."/>
            <person name="Shaw S."/>
            <person name="Blin K."/>
            <person name="Weber T."/>
        </authorList>
    </citation>
    <scope>NUCLEOTIDE SEQUENCE</scope>
    <source>
        <strain evidence="1">NBC_00093</strain>
    </source>
</reference>
<organism evidence="1">
    <name type="scientific">Streptomyces sp. NBC_00093</name>
    <dbReference type="NCBI Taxonomy" id="2975649"/>
    <lineage>
        <taxon>Bacteria</taxon>
        <taxon>Bacillati</taxon>
        <taxon>Actinomycetota</taxon>
        <taxon>Actinomycetes</taxon>
        <taxon>Kitasatosporales</taxon>
        <taxon>Streptomycetaceae</taxon>
        <taxon>Streptomyces</taxon>
    </lineage>
</organism>
<gene>
    <name evidence="1" type="ORF">OHA22_47770</name>
</gene>
<accession>A0AAU2ADK2</accession>
<evidence type="ECO:0000313" key="1">
    <source>
        <dbReference type="EMBL" id="WTT22701.1"/>
    </source>
</evidence>
<proteinExistence type="predicted"/>
<dbReference type="EMBL" id="CP108222">
    <property type="protein sequence ID" value="WTT22701.1"/>
    <property type="molecule type" value="Genomic_DNA"/>
</dbReference>
<protein>
    <submittedName>
        <fullName evidence="1">Uncharacterized protein</fullName>
    </submittedName>
</protein>
<sequence>MATAVLESCVTAAREYSADVQMEAVPAPDRWPGPVFAYPPTAPSL</sequence>
<dbReference type="AlphaFoldDB" id="A0AAU2ADK2"/>